<dbReference type="GO" id="GO:0005886">
    <property type="term" value="C:plasma membrane"/>
    <property type="evidence" value="ECO:0007669"/>
    <property type="project" value="UniProtKB-SubCell"/>
</dbReference>
<dbReference type="Gene3D" id="1.10.3720.10">
    <property type="entry name" value="MetI-like"/>
    <property type="match status" value="1"/>
</dbReference>
<comment type="subcellular location">
    <subcellularLocation>
        <location evidence="1 7">Cell membrane</location>
        <topology evidence="1 7">Multi-pass membrane protein</topology>
    </subcellularLocation>
</comment>
<feature type="transmembrane region" description="Helical" evidence="7">
    <location>
        <begin position="278"/>
        <end position="304"/>
    </location>
</feature>
<evidence type="ECO:0000256" key="5">
    <source>
        <dbReference type="ARBA" id="ARBA00022989"/>
    </source>
</evidence>
<keyword evidence="3" id="KW-1003">Cell membrane</keyword>
<comment type="similarity">
    <text evidence="7">Belongs to the binding-protein-dependent transport system permease family.</text>
</comment>
<evidence type="ECO:0000256" key="2">
    <source>
        <dbReference type="ARBA" id="ARBA00022448"/>
    </source>
</evidence>
<dbReference type="Proteomes" id="UP000283652">
    <property type="component" value="Unassembled WGS sequence"/>
</dbReference>
<evidence type="ECO:0000256" key="3">
    <source>
        <dbReference type="ARBA" id="ARBA00022475"/>
    </source>
</evidence>
<dbReference type="RefSeq" id="WP_118398013.1">
    <property type="nucleotide sequence ID" value="NZ_JAAIOE010000005.1"/>
</dbReference>
<protein>
    <submittedName>
        <fullName evidence="9">ABC transporter permease</fullName>
    </submittedName>
</protein>
<feature type="transmembrane region" description="Helical" evidence="7">
    <location>
        <begin position="178"/>
        <end position="197"/>
    </location>
</feature>
<dbReference type="InterPro" id="IPR045621">
    <property type="entry name" value="BPD_transp_1_N"/>
</dbReference>
<evidence type="ECO:0000313" key="10">
    <source>
        <dbReference type="Proteomes" id="UP000283652"/>
    </source>
</evidence>
<proteinExistence type="inferred from homology"/>
<accession>A0A412F1Z8</accession>
<keyword evidence="4 7" id="KW-0812">Transmembrane</keyword>
<evidence type="ECO:0000313" key="9">
    <source>
        <dbReference type="EMBL" id="RGR59401.1"/>
    </source>
</evidence>
<keyword evidence="2 7" id="KW-0813">Transport</keyword>
<dbReference type="PANTHER" id="PTHR43163:SF6">
    <property type="entry name" value="DIPEPTIDE TRANSPORT SYSTEM PERMEASE PROTEIN DPPB-RELATED"/>
    <property type="match status" value="1"/>
</dbReference>
<dbReference type="Pfam" id="PF19300">
    <property type="entry name" value="BPD_transp_1_N"/>
    <property type="match status" value="1"/>
</dbReference>
<name>A0A412F1Z8_9FIRM</name>
<organism evidence="9 10">
    <name type="scientific">Dorea formicigenerans</name>
    <dbReference type="NCBI Taxonomy" id="39486"/>
    <lineage>
        <taxon>Bacteria</taxon>
        <taxon>Bacillati</taxon>
        <taxon>Bacillota</taxon>
        <taxon>Clostridia</taxon>
        <taxon>Lachnospirales</taxon>
        <taxon>Lachnospiraceae</taxon>
        <taxon>Dorea</taxon>
    </lineage>
</organism>
<feature type="domain" description="ABC transmembrane type-1" evidence="8">
    <location>
        <begin position="96"/>
        <end position="297"/>
    </location>
</feature>
<evidence type="ECO:0000259" key="8">
    <source>
        <dbReference type="PROSITE" id="PS50928"/>
    </source>
</evidence>
<dbReference type="InterPro" id="IPR000515">
    <property type="entry name" value="MetI-like"/>
</dbReference>
<evidence type="ECO:0000256" key="4">
    <source>
        <dbReference type="ARBA" id="ARBA00022692"/>
    </source>
</evidence>
<dbReference type="CDD" id="cd06261">
    <property type="entry name" value="TM_PBP2"/>
    <property type="match status" value="1"/>
</dbReference>
<evidence type="ECO:0000256" key="7">
    <source>
        <dbReference type="RuleBase" id="RU363032"/>
    </source>
</evidence>
<evidence type="ECO:0000256" key="6">
    <source>
        <dbReference type="ARBA" id="ARBA00023136"/>
    </source>
</evidence>
<feature type="transmembrane region" description="Helical" evidence="7">
    <location>
        <begin position="232"/>
        <end position="258"/>
    </location>
</feature>
<feature type="transmembrane region" description="Helical" evidence="7">
    <location>
        <begin position="100"/>
        <end position="123"/>
    </location>
</feature>
<dbReference type="Pfam" id="PF00528">
    <property type="entry name" value="BPD_transp_1"/>
    <property type="match status" value="1"/>
</dbReference>
<dbReference type="InterPro" id="IPR035906">
    <property type="entry name" value="MetI-like_sf"/>
</dbReference>
<keyword evidence="5 7" id="KW-1133">Transmembrane helix</keyword>
<sequence>MVRYIGKRLLQIIPIFFVVSVLIFALVRMSPTEPITVILGGKQSTQAAVQAAQEKFHLNESIVKQYFRWMMGMFHGDFGQSYKFQQSVGSMITERIPVTLGLVGFSSIIGIAIAIPAGVLCAVKKNTWVDRIISIITIVLVSCPVFLVCILMILFLTQMPGVNFTGTYTNVHEYLERILLPSVALSFGMLALVSRVTRTSMIKELKSKYVETAEAKGISKKQIIFKHAFKNAIIPVITVMSIQIGAMVVGSVLVENVFALPGLGSLLINAINTSDYPIVQSVMLLLVAVFLILNLIVDIIYAIIDPRIRY</sequence>
<gene>
    <name evidence="9" type="ORF">DWY33_06200</name>
</gene>
<evidence type="ECO:0000256" key="1">
    <source>
        <dbReference type="ARBA" id="ARBA00004651"/>
    </source>
</evidence>
<feature type="transmembrane region" description="Helical" evidence="7">
    <location>
        <begin position="9"/>
        <end position="27"/>
    </location>
</feature>
<reference evidence="9 10" key="1">
    <citation type="submission" date="2018-08" db="EMBL/GenBank/DDBJ databases">
        <title>A genome reference for cultivated species of the human gut microbiota.</title>
        <authorList>
            <person name="Zou Y."/>
            <person name="Xue W."/>
            <person name="Luo G."/>
        </authorList>
    </citation>
    <scope>NUCLEOTIDE SEQUENCE [LARGE SCALE GENOMIC DNA]</scope>
    <source>
        <strain evidence="9 10">AF25-11</strain>
    </source>
</reference>
<dbReference type="PANTHER" id="PTHR43163">
    <property type="entry name" value="DIPEPTIDE TRANSPORT SYSTEM PERMEASE PROTEIN DPPB-RELATED"/>
    <property type="match status" value="1"/>
</dbReference>
<comment type="caution">
    <text evidence="9">The sequence shown here is derived from an EMBL/GenBank/DDBJ whole genome shotgun (WGS) entry which is preliminary data.</text>
</comment>
<keyword evidence="6 7" id="KW-0472">Membrane</keyword>
<dbReference type="SUPFAM" id="SSF161098">
    <property type="entry name" value="MetI-like"/>
    <property type="match status" value="1"/>
</dbReference>
<feature type="transmembrane region" description="Helical" evidence="7">
    <location>
        <begin position="135"/>
        <end position="158"/>
    </location>
</feature>
<dbReference type="GO" id="GO:0055085">
    <property type="term" value="P:transmembrane transport"/>
    <property type="evidence" value="ECO:0007669"/>
    <property type="project" value="InterPro"/>
</dbReference>
<dbReference type="PROSITE" id="PS50928">
    <property type="entry name" value="ABC_TM1"/>
    <property type="match status" value="1"/>
</dbReference>
<dbReference type="EMBL" id="QRUK01000008">
    <property type="protein sequence ID" value="RGR59401.1"/>
    <property type="molecule type" value="Genomic_DNA"/>
</dbReference>
<dbReference type="AlphaFoldDB" id="A0A412F1Z8"/>